<dbReference type="Proteomes" id="UP000774750">
    <property type="component" value="Unassembled WGS sequence"/>
</dbReference>
<comment type="caution">
    <text evidence="8">The sequence shown here is derived from an EMBL/GenBank/DDBJ whole genome shotgun (WGS) entry which is preliminary data.</text>
</comment>
<evidence type="ECO:0000256" key="2">
    <source>
        <dbReference type="ARBA" id="ARBA00022475"/>
    </source>
</evidence>
<dbReference type="PANTHER" id="PTHR30572">
    <property type="entry name" value="MEMBRANE COMPONENT OF TRANSPORTER-RELATED"/>
    <property type="match status" value="1"/>
</dbReference>
<keyword evidence="3 6" id="KW-0812">Transmembrane</keyword>
<feature type="transmembrane region" description="Helical" evidence="6">
    <location>
        <begin position="328"/>
        <end position="348"/>
    </location>
</feature>
<evidence type="ECO:0000259" key="7">
    <source>
        <dbReference type="Pfam" id="PF02687"/>
    </source>
</evidence>
<evidence type="ECO:0000313" key="9">
    <source>
        <dbReference type="Proteomes" id="UP000774750"/>
    </source>
</evidence>
<keyword evidence="2" id="KW-1003">Cell membrane</keyword>
<evidence type="ECO:0000256" key="5">
    <source>
        <dbReference type="ARBA" id="ARBA00023136"/>
    </source>
</evidence>
<dbReference type="InterPro" id="IPR050250">
    <property type="entry name" value="Macrolide_Exporter_MacB"/>
</dbReference>
<dbReference type="RefSeq" id="WP_204443635.1">
    <property type="nucleotide sequence ID" value="NZ_JACJKY010000001.1"/>
</dbReference>
<evidence type="ECO:0000256" key="3">
    <source>
        <dbReference type="ARBA" id="ARBA00022692"/>
    </source>
</evidence>
<feature type="transmembrane region" description="Helical" evidence="6">
    <location>
        <begin position="376"/>
        <end position="398"/>
    </location>
</feature>
<evidence type="ECO:0000256" key="6">
    <source>
        <dbReference type="SAM" id="Phobius"/>
    </source>
</evidence>
<name>A0A938X463_9FIRM</name>
<keyword evidence="9" id="KW-1185">Reference proteome</keyword>
<gene>
    <name evidence="8" type="ORF">H6A12_00545</name>
</gene>
<protein>
    <submittedName>
        <fullName evidence="8">FtsX-like permease family protein</fullName>
    </submittedName>
</protein>
<evidence type="ECO:0000256" key="4">
    <source>
        <dbReference type="ARBA" id="ARBA00022989"/>
    </source>
</evidence>
<dbReference type="GO" id="GO:0022857">
    <property type="term" value="F:transmembrane transporter activity"/>
    <property type="evidence" value="ECO:0007669"/>
    <property type="project" value="TreeGrafter"/>
</dbReference>
<keyword evidence="5 6" id="KW-0472">Membrane</keyword>
<dbReference type="AlphaFoldDB" id="A0A938X463"/>
<organism evidence="8 9">
    <name type="scientific">Merdimmobilis hominis</name>
    <dbReference type="NCBI Taxonomy" id="2897707"/>
    <lineage>
        <taxon>Bacteria</taxon>
        <taxon>Bacillati</taxon>
        <taxon>Bacillota</taxon>
        <taxon>Clostridia</taxon>
        <taxon>Eubacteriales</taxon>
        <taxon>Oscillospiraceae</taxon>
        <taxon>Merdimmobilis</taxon>
    </lineage>
</organism>
<dbReference type="InterPro" id="IPR003838">
    <property type="entry name" value="ABC3_permease_C"/>
</dbReference>
<reference evidence="8" key="1">
    <citation type="submission" date="2020-08" db="EMBL/GenBank/DDBJ databases">
        <authorList>
            <person name="Cejkova D."/>
            <person name="Kubasova T."/>
            <person name="Jahodarova E."/>
            <person name="Rychlik I."/>
        </authorList>
    </citation>
    <scope>NUCLEOTIDE SEQUENCE</scope>
    <source>
        <strain evidence="8">An559</strain>
    </source>
</reference>
<feature type="domain" description="ABC3 transporter permease C-terminal" evidence="7">
    <location>
        <begin position="331"/>
        <end position="488"/>
    </location>
</feature>
<comment type="subcellular location">
    <subcellularLocation>
        <location evidence="1">Cell membrane</location>
        <topology evidence="1">Multi-pass membrane protein</topology>
    </subcellularLocation>
</comment>
<accession>A0A938X463</accession>
<proteinExistence type="predicted"/>
<dbReference type="GO" id="GO:0005886">
    <property type="term" value="C:plasma membrane"/>
    <property type="evidence" value="ECO:0007669"/>
    <property type="project" value="UniProtKB-SubCell"/>
</dbReference>
<feature type="transmembrane region" description="Helical" evidence="6">
    <location>
        <begin position="459"/>
        <end position="486"/>
    </location>
</feature>
<dbReference type="EMBL" id="JACJKY010000001">
    <property type="protein sequence ID" value="MBM6919658.1"/>
    <property type="molecule type" value="Genomic_DNA"/>
</dbReference>
<dbReference type="PANTHER" id="PTHR30572:SF9">
    <property type="entry name" value="ABC TRANSPORTER PERMEASE PROTEIN"/>
    <property type="match status" value="1"/>
</dbReference>
<dbReference type="Pfam" id="PF02687">
    <property type="entry name" value="FtsX"/>
    <property type="match status" value="1"/>
</dbReference>
<keyword evidence="4 6" id="KW-1133">Transmembrane helix</keyword>
<reference evidence="8" key="2">
    <citation type="journal article" date="2021" name="Sci. Rep.">
        <title>The distribution of antibiotic resistance genes in chicken gut microbiota commensals.</title>
        <authorList>
            <person name="Juricova H."/>
            <person name="Matiasovicova J."/>
            <person name="Kubasova T."/>
            <person name="Cejkova D."/>
            <person name="Rychlik I."/>
        </authorList>
    </citation>
    <scope>NUCLEOTIDE SEQUENCE</scope>
    <source>
        <strain evidence="8">An559</strain>
    </source>
</reference>
<evidence type="ECO:0000256" key="1">
    <source>
        <dbReference type="ARBA" id="ARBA00004651"/>
    </source>
</evidence>
<evidence type="ECO:0000313" key="8">
    <source>
        <dbReference type="EMBL" id="MBM6919658.1"/>
    </source>
</evidence>
<sequence length="496" mass="55080">MSPLHRAFLYLTRKRGKTILLFLIILVIATLALSAISLKGAVQTAQLNVRESLGGSFYVEANTKNYNKYDYDEEAGKRIFVGKMPTKELAESISSQLDGLSGYCLTRTWRARMSKEEGGKDVDLVPGTAGPLDLLMQEQAKQEDSQTDIYITLGVDICTDSAFHPFFMNQSILLSQGRHITEEDNGFILISEDLAQKNGLAVGDTVYLRDQNSVLKENKIEQPTYASATIAGLFSINGTSESESGYTSAENLIITTQNTVKSFTVASDEELEKYDQIHFFAEDPADIESMMKIVERRDDFYRTIDFIAYANNERVIAVEGPLSSINRLVDFLILLVFAIGVIILWLVLSSRIKDRIHETGILLSVGLRKVNILAQYLVEITVVTLLACTVAIFSNMLISNMTEDFLHSTLTTTIQQQQQETSTVIQPDNTINTPAAPTIVGNTQQEKSLTEISVTMEPIHIFILYGAGLLLSWVAVIAASVSLFRLKPREILSKMS</sequence>